<evidence type="ECO:0000313" key="2">
    <source>
        <dbReference type="Proteomes" id="UP000602510"/>
    </source>
</evidence>
<organism evidence="1 2">
    <name type="scientific">Phytophthora infestans</name>
    <name type="common">Potato late blight agent</name>
    <name type="synonym">Botrytis infestans</name>
    <dbReference type="NCBI Taxonomy" id="4787"/>
    <lineage>
        <taxon>Eukaryota</taxon>
        <taxon>Sar</taxon>
        <taxon>Stramenopiles</taxon>
        <taxon>Oomycota</taxon>
        <taxon>Peronosporomycetes</taxon>
        <taxon>Peronosporales</taxon>
        <taxon>Peronosporaceae</taxon>
        <taxon>Phytophthora</taxon>
    </lineage>
</organism>
<sequence>MLVFATHDEDLASFKAAMETAYDVNDFEDASYFLGLELQWSPSGDEVISGSRSMRSRSSSGSTWIKRCQHALRWRNVFVINSIRRRR</sequence>
<dbReference type="AlphaFoldDB" id="A0A833WEP5"/>
<accession>A0A833WEP5</accession>
<protein>
    <submittedName>
        <fullName evidence="1">Uncharacterized protein</fullName>
    </submittedName>
</protein>
<dbReference type="EMBL" id="WSZM01000174">
    <property type="protein sequence ID" value="KAF4039438.1"/>
    <property type="molecule type" value="Genomic_DNA"/>
</dbReference>
<gene>
    <name evidence="1" type="ORF">GN244_ATG08269</name>
</gene>
<evidence type="ECO:0000313" key="1">
    <source>
        <dbReference type="EMBL" id="KAF4039438.1"/>
    </source>
</evidence>
<comment type="caution">
    <text evidence="1">The sequence shown here is derived from an EMBL/GenBank/DDBJ whole genome shotgun (WGS) entry which is preliminary data.</text>
</comment>
<dbReference type="Proteomes" id="UP000602510">
    <property type="component" value="Unassembled WGS sequence"/>
</dbReference>
<reference evidence="1" key="1">
    <citation type="submission" date="2020-04" db="EMBL/GenBank/DDBJ databases">
        <title>Hybrid Assembly of Korean Phytophthora infestans isolates.</title>
        <authorList>
            <person name="Prokchorchik M."/>
            <person name="Lee Y."/>
            <person name="Seo J."/>
            <person name="Cho J.-H."/>
            <person name="Park Y.-E."/>
            <person name="Jang D.-C."/>
            <person name="Im J.-S."/>
            <person name="Choi J.-G."/>
            <person name="Park H.-J."/>
            <person name="Lee G.-B."/>
            <person name="Lee Y.-G."/>
            <person name="Hong S.-Y."/>
            <person name="Cho K."/>
            <person name="Sohn K.H."/>
        </authorList>
    </citation>
    <scope>NUCLEOTIDE SEQUENCE</scope>
    <source>
        <strain evidence="1">KR_1_A1</strain>
    </source>
</reference>
<name>A0A833WEP5_PHYIN</name>
<proteinExistence type="predicted"/>
<keyword evidence="2" id="KW-1185">Reference proteome</keyword>